<dbReference type="RefSeq" id="WP_232432571.1">
    <property type="nucleotide sequence ID" value="NZ_CDRH01000170.1"/>
</dbReference>
<feature type="domain" description="Lin1244/Lin1753-like N-terminal" evidence="2">
    <location>
        <begin position="11"/>
        <end position="57"/>
    </location>
</feature>
<evidence type="ECO:0000313" key="4">
    <source>
        <dbReference type="Proteomes" id="UP000095591"/>
    </source>
</evidence>
<dbReference type="EMBL" id="CYXP01000007">
    <property type="protein sequence ID" value="CUN26599.1"/>
    <property type="molecule type" value="Genomic_DNA"/>
</dbReference>
<name>A0A173VGR0_PARDI</name>
<keyword evidence="1" id="KW-0812">Transmembrane</keyword>
<gene>
    <name evidence="3" type="ORF">ERS852429_03063</name>
</gene>
<keyword evidence="1" id="KW-1133">Transmembrane helix</keyword>
<reference evidence="3 4" key="1">
    <citation type="submission" date="2015-09" db="EMBL/GenBank/DDBJ databases">
        <authorList>
            <consortium name="Pathogen Informatics"/>
        </authorList>
    </citation>
    <scope>NUCLEOTIDE SEQUENCE [LARGE SCALE GENOMIC DNA]</scope>
    <source>
        <strain evidence="3 4">2789STDY5608872</strain>
    </source>
</reference>
<feature type="transmembrane region" description="Helical" evidence="1">
    <location>
        <begin position="35"/>
        <end position="54"/>
    </location>
</feature>
<dbReference type="PANTHER" id="PTHR39196:SF1">
    <property type="entry name" value="PRIMOSOME, DNAD SUBUNIT"/>
    <property type="match status" value="1"/>
</dbReference>
<dbReference type="PANTHER" id="PTHR39196">
    <property type="entry name" value="PRIMOSOME, DNAD SUBUNIT"/>
    <property type="match status" value="1"/>
</dbReference>
<evidence type="ECO:0000256" key="1">
    <source>
        <dbReference type="SAM" id="Phobius"/>
    </source>
</evidence>
<dbReference type="Proteomes" id="UP000095591">
    <property type="component" value="Unassembled WGS sequence"/>
</dbReference>
<evidence type="ECO:0000313" key="3">
    <source>
        <dbReference type="EMBL" id="CUN26599.1"/>
    </source>
</evidence>
<sequence>MARPIKKGLNYFPLDTDLLSNRKIRQIKCKYGSDAFLLYIALLCDIYANGYYITAYDLVELYPYFTLPEVSLCFDLDVIGEYGEFMGDQYTHPHPLAKSLEGRA</sequence>
<dbReference type="InterPro" id="IPR025400">
    <property type="entry name" value="Lin1244/Lin1753-like_N"/>
</dbReference>
<protein>
    <recommendedName>
        <fullName evidence="2">Lin1244/Lin1753-like N-terminal domain-containing protein</fullName>
    </recommendedName>
</protein>
<keyword evidence="1" id="KW-0472">Membrane</keyword>
<dbReference type="AlphaFoldDB" id="A0A173VGR0"/>
<evidence type="ECO:0000259" key="2">
    <source>
        <dbReference type="Pfam" id="PF14297"/>
    </source>
</evidence>
<dbReference type="Pfam" id="PF14297">
    <property type="entry name" value="Lin1244_N"/>
    <property type="match status" value="1"/>
</dbReference>
<proteinExistence type="predicted"/>
<accession>A0A173VGR0</accession>
<organism evidence="3 4">
    <name type="scientific">Parabacteroides distasonis</name>
    <dbReference type="NCBI Taxonomy" id="823"/>
    <lineage>
        <taxon>Bacteria</taxon>
        <taxon>Pseudomonadati</taxon>
        <taxon>Bacteroidota</taxon>
        <taxon>Bacteroidia</taxon>
        <taxon>Bacteroidales</taxon>
        <taxon>Tannerellaceae</taxon>
        <taxon>Parabacteroides</taxon>
    </lineage>
</organism>